<feature type="transmembrane region" description="Helical" evidence="1">
    <location>
        <begin position="61"/>
        <end position="78"/>
    </location>
</feature>
<dbReference type="Pfam" id="PF02517">
    <property type="entry name" value="Rce1-like"/>
    <property type="match status" value="1"/>
</dbReference>
<keyword evidence="1" id="KW-1133">Transmembrane helix</keyword>
<dbReference type="InterPro" id="IPR003675">
    <property type="entry name" value="Rce1/LyrA-like_dom"/>
</dbReference>
<dbReference type="PANTHER" id="PTHR39430:SF1">
    <property type="entry name" value="PROTEASE"/>
    <property type="match status" value="1"/>
</dbReference>
<feature type="transmembrane region" description="Helical" evidence="1">
    <location>
        <begin position="105"/>
        <end position="130"/>
    </location>
</feature>
<feature type="transmembrane region" description="Helical" evidence="1">
    <location>
        <begin position="218"/>
        <end position="235"/>
    </location>
</feature>
<comment type="caution">
    <text evidence="3">The sequence shown here is derived from an EMBL/GenBank/DDBJ whole genome shotgun (WGS) entry which is preliminary data.</text>
</comment>
<reference evidence="4" key="1">
    <citation type="journal article" date="2019" name="Int. J. Syst. Evol. Microbiol.">
        <title>The Global Catalogue of Microorganisms (GCM) 10K type strain sequencing project: providing services to taxonomists for standard genome sequencing and annotation.</title>
        <authorList>
            <consortium name="The Broad Institute Genomics Platform"/>
            <consortium name="The Broad Institute Genome Sequencing Center for Infectious Disease"/>
            <person name="Wu L."/>
            <person name="Ma J."/>
        </authorList>
    </citation>
    <scope>NUCLEOTIDE SEQUENCE [LARGE SCALE GENOMIC DNA]</scope>
    <source>
        <strain evidence="4">JCM 16702</strain>
    </source>
</reference>
<dbReference type="EMBL" id="BAAAZG010000089">
    <property type="protein sequence ID" value="GAA4107074.1"/>
    <property type="molecule type" value="Genomic_DNA"/>
</dbReference>
<feature type="transmembrane region" description="Helical" evidence="1">
    <location>
        <begin position="278"/>
        <end position="295"/>
    </location>
</feature>
<keyword evidence="1" id="KW-0812">Transmembrane</keyword>
<keyword evidence="4" id="KW-1185">Reference proteome</keyword>
<name>A0ABP7X874_9ACTN</name>
<accession>A0ABP7X874</accession>
<sequence>MWPKKTIAAAPRGHVPLRPVPAVIGRAALGMLAMAAALGTAGAVGDTAHERLGLDGTGRQLLTAVVCCAIAVPLIWFLRRRVDRLPLDGLGLTGRAESVRAFAKGVLITAGSAAAMFGLGTAAGWVRWGALDWPRLVAYMAVNAVIALALEALPEELTLRGYAYRTLNARFRRRAAFAGTVVLFLVTPGVAGVVQAAVSALLGGPVTRPGLAPPGEDPVSYLILLTVFGSALLTARITTGSLWTAIGLHLTFLTVNRVTLYGEDRDAGWSAELTTPDAVLLVPGYLLLATALFRLTGRRIGWRERAPE</sequence>
<dbReference type="Proteomes" id="UP001500683">
    <property type="component" value="Unassembled WGS sequence"/>
</dbReference>
<dbReference type="PANTHER" id="PTHR39430">
    <property type="entry name" value="MEMBRANE-ASSOCIATED PROTEASE-RELATED"/>
    <property type="match status" value="1"/>
</dbReference>
<feature type="transmembrane region" description="Helical" evidence="1">
    <location>
        <begin position="242"/>
        <end position="258"/>
    </location>
</feature>
<evidence type="ECO:0000259" key="2">
    <source>
        <dbReference type="Pfam" id="PF02517"/>
    </source>
</evidence>
<feature type="transmembrane region" description="Helical" evidence="1">
    <location>
        <begin position="175"/>
        <end position="198"/>
    </location>
</feature>
<evidence type="ECO:0000256" key="1">
    <source>
        <dbReference type="SAM" id="Phobius"/>
    </source>
</evidence>
<proteinExistence type="predicted"/>
<feature type="transmembrane region" description="Helical" evidence="1">
    <location>
        <begin position="136"/>
        <end position="154"/>
    </location>
</feature>
<evidence type="ECO:0000313" key="3">
    <source>
        <dbReference type="EMBL" id="GAA4107074.1"/>
    </source>
</evidence>
<organism evidence="3 4">
    <name type="scientific">Actinomadura miaoliensis</name>
    <dbReference type="NCBI Taxonomy" id="430685"/>
    <lineage>
        <taxon>Bacteria</taxon>
        <taxon>Bacillati</taxon>
        <taxon>Actinomycetota</taxon>
        <taxon>Actinomycetes</taxon>
        <taxon>Streptosporangiales</taxon>
        <taxon>Thermomonosporaceae</taxon>
        <taxon>Actinomadura</taxon>
    </lineage>
</organism>
<gene>
    <name evidence="3" type="ORF">GCM10022214_88420</name>
</gene>
<evidence type="ECO:0000313" key="4">
    <source>
        <dbReference type="Proteomes" id="UP001500683"/>
    </source>
</evidence>
<feature type="domain" description="CAAX prenyl protease 2/Lysostaphin resistance protein A-like" evidence="2">
    <location>
        <begin position="141"/>
        <end position="252"/>
    </location>
</feature>
<protein>
    <recommendedName>
        <fullName evidence="2">CAAX prenyl protease 2/Lysostaphin resistance protein A-like domain-containing protein</fullName>
    </recommendedName>
</protein>
<keyword evidence="1" id="KW-0472">Membrane</keyword>
<feature type="transmembrane region" description="Helical" evidence="1">
    <location>
        <begin position="20"/>
        <end position="41"/>
    </location>
</feature>